<dbReference type="GO" id="GO:0005886">
    <property type="term" value="C:plasma membrane"/>
    <property type="evidence" value="ECO:0007669"/>
    <property type="project" value="TreeGrafter"/>
</dbReference>
<dbReference type="GO" id="GO:0017004">
    <property type="term" value="P:cytochrome complex assembly"/>
    <property type="evidence" value="ECO:0007669"/>
    <property type="project" value="InterPro"/>
</dbReference>
<evidence type="ECO:0000256" key="1">
    <source>
        <dbReference type="SAM" id="Phobius"/>
    </source>
</evidence>
<feature type="transmembrane region" description="Helical" evidence="1">
    <location>
        <begin position="6"/>
        <end position="24"/>
    </location>
</feature>
<dbReference type="PANTHER" id="PTHR38034:SF1">
    <property type="entry name" value="INNER MEMBRANE PROTEIN YPJD"/>
    <property type="match status" value="1"/>
</dbReference>
<feature type="transmembrane region" description="Helical" evidence="1">
    <location>
        <begin position="90"/>
        <end position="108"/>
    </location>
</feature>
<feature type="transmembrane region" description="Helical" evidence="1">
    <location>
        <begin position="36"/>
        <end position="53"/>
    </location>
</feature>
<keyword evidence="1" id="KW-1133">Transmembrane helix</keyword>
<feature type="transmembrane region" description="Helical" evidence="1">
    <location>
        <begin position="65"/>
        <end position="83"/>
    </location>
</feature>
<feature type="transmembrane region" description="Helical" evidence="1">
    <location>
        <begin position="243"/>
        <end position="262"/>
    </location>
</feature>
<dbReference type="GO" id="GO:0020037">
    <property type="term" value="F:heme binding"/>
    <property type="evidence" value="ECO:0007669"/>
    <property type="project" value="InterPro"/>
</dbReference>
<dbReference type="InterPro" id="IPR002541">
    <property type="entry name" value="Cyt_c_assembly"/>
</dbReference>
<accession>A0A3B1B1I8</accession>
<feature type="transmembrane region" description="Helical" evidence="1">
    <location>
        <begin position="213"/>
        <end position="231"/>
    </location>
</feature>
<protein>
    <submittedName>
        <fullName evidence="3">Inner membrane protein YpjD</fullName>
    </submittedName>
</protein>
<feature type="domain" description="Cytochrome c assembly protein" evidence="2">
    <location>
        <begin position="40"/>
        <end position="265"/>
    </location>
</feature>
<dbReference type="EMBL" id="UOFY01000043">
    <property type="protein sequence ID" value="VAX09982.1"/>
    <property type="molecule type" value="Genomic_DNA"/>
</dbReference>
<keyword evidence="1" id="KW-0812">Transmembrane</keyword>
<feature type="transmembrane region" description="Helical" evidence="1">
    <location>
        <begin position="128"/>
        <end position="152"/>
    </location>
</feature>
<dbReference type="Pfam" id="PF01578">
    <property type="entry name" value="Cytochrom_C_asm"/>
    <property type="match status" value="1"/>
</dbReference>
<keyword evidence="1" id="KW-0472">Membrane</keyword>
<feature type="transmembrane region" description="Helical" evidence="1">
    <location>
        <begin position="178"/>
        <end position="201"/>
    </location>
</feature>
<evidence type="ECO:0000313" key="3">
    <source>
        <dbReference type="EMBL" id="VAX09982.1"/>
    </source>
</evidence>
<dbReference type="InterPro" id="IPR052372">
    <property type="entry name" value="YpjD/HemX"/>
</dbReference>
<proteinExistence type="predicted"/>
<organism evidence="3">
    <name type="scientific">hydrothermal vent metagenome</name>
    <dbReference type="NCBI Taxonomy" id="652676"/>
    <lineage>
        <taxon>unclassified sequences</taxon>
        <taxon>metagenomes</taxon>
        <taxon>ecological metagenomes</taxon>
    </lineage>
</organism>
<evidence type="ECO:0000259" key="2">
    <source>
        <dbReference type="Pfam" id="PF01578"/>
    </source>
</evidence>
<gene>
    <name evidence="3" type="ORF">MNBD_GAMMA25-193</name>
</gene>
<reference evidence="3" key="1">
    <citation type="submission" date="2018-06" db="EMBL/GenBank/DDBJ databases">
        <authorList>
            <person name="Zhirakovskaya E."/>
        </authorList>
    </citation>
    <scope>NUCLEOTIDE SEQUENCE</scope>
</reference>
<dbReference type="PANTHER" id="PTHR38034">
    <property type="entry name" value="INNER MEMBRANE PROTEIN YPJD"/>
    <property type="match status" value="1"/>
</dbReference>
<dbReference type="AlphaFoldDB" id="A0A3B1B1I8"/>
<sequence>MNIVNSLAVILYLSTGILLLRRLYQFSGKPCAGKQGLLLPGLMAVALHGWLLYQGIFCDPAGLDLGFFTIFSLVGWLVALLLISSAFRHPIECLGILVMPFTAIALVLGEVSEQHLYLPHTLEAGLKFHIIISILAYSLLSIAMVQALLLYIQDLQLHNKHPGGFIRSLPPLQTMESLLFRMIGLGFIFLSISLLSGMLFIDNLFAQHLVHKTILSIIAWLLFAILLVGRWKFGWRGRIAIRWAMSGFIMLMLAYFGSKFVIELILHR</sequence>
<name>A0A3B1B1I8_9ZZZZ</name>